<evidence type="ECO:0000313" key="2">
    <source>
        <dbReference type="Proteomes" id="UP000236047"/>
    </source>
</evidence>
<reference evidence="2" key="1">
    <citation type="submission" date="2015-09" db="EMBL/GenBank/DDBJ databases">
        <authorList>
            <person name="Graham D.E."/>
            <person name="Mahan K.M."/>
            <person name="Klingeman D.M."/>
            <person name="Fida T."/>
            <person name="Giannone R.J."/>
            <person name="Hettich R.L."/>
            <person name="Parry R.J."/>
            <person name="Spain J.C."/>
        </authorList>
    </citation>
    <scope>NUCLEOTIDE SEQUENCE [LARGE SCALE GENOMIC DNA]</scope>
    <source>
        <strain evidence="2">JCM 4701</strain>
    </source>
</reference>
<dbReference type="AlphaFoldDB" id="A0A2N8PR91"/>
<protein>
    <submittedName>
        <fullName evidence="1">Uncharacterized protein</fullName>
    </submittedName>
</protein>
<keyword evidence="2" id="KW-1185">Reference proteome</keyword>
<dbReference type="RefSeq" id="WP_102922456.1">
    <property type="nucleotide sequence ID" value="NZ_LJSN01000001.1"/>
</dbReference>
<dbReference type="Proteomes" id="UP000236047">
    <property type="component" value="Unassembled WGS sequence"/>
</dbReference>
<proteinExistence type="predicted"/>
<dbReference type="EMBL" id="LJSN01000001">
    <property type="protein sequence ID" value="PNE43523.1"/>
    <property type="molecule type" value="Genomic_DNA"/>
</dbReference>
<organism evidence="1 2">
    <name type="scientific">Streptomyces noursei</name>
    <name type="common">Streptomyces albulus</name>
    <dbReference type="NCBI Taxonomy" id="1971"/>
    <lineage>
        <taxon>Bacteria</taxon>
        <taxon>Bacillati</taxon>
        <taxon>Actinomycetota</taxon>
        <taxon>Actinomycetes</taxon>
        <taxon>Kitasatosporales</taxon>
        <taxon>Streptomycetaceae</taxon>
        <taxon>Streptomyces</taxon>
    </lineage>
</organism>
<evidence type="ECO:0000313" key="1">
    <source>
        <dbReference type="EMBL" id="PNE43523.1"/>
    </source>
</evidence>
<comment type="caution">
    <text evidence="1">The sequence shown here is derived from an EMBL/GenBank/DDBJ whole genome shotgun (WGS) entry which is preliminary data.</text>
</comment>
<name>A0A2N8PR91_STRNR</name>
<sequence length="161" mass="17520">MNERAERLQQALSVLGVDFFEDPDRTPAPHELELANALVGVAEAYVIGTEIDVMDDEIATQAEAVADQVLEESLPEQLSPLLVFQFKADRLERSLTRAVGMESDPDDPVLAAARDAAVLAAVLISYRLATERLDEELPESFLELAVAALGSCAQRLRGLTE</sequence>
<gene>
    <name evidence="1" type="ORF">AOB60_01080</name>
</gene>
<accession>A0A2N8PR91</accession>